<feature type="transmembrane region" description="Helical" evidence="2">
    <location>
        <begin position="541"/>
        <end position="563"/>
    </location>
</feature>
<name>A0ABR4APN1_9LECA</name>
<sequence>MYHGLGIILFFAFFFNKYASASSVLSPAFLFPRTTNITTHLPHGWVSEPNGRGSWDLLYSCFTTLSLCAWTAFHPNVPVKESDVRFVFQRLRWMLIAVFLPEVVLYCAWSQWWAAKCLKNEVNRLSLQCKGEKVTKEFMSSDENSCAACAKAESQHSPTTGSDGQDSSSDHGDQNQNRSNTGSNGHPMSSDHSNQIQFPSTQNSASTQPIGSIVNNTGAQATNTKTRVLEDSQDVIPWTLEQAYFALSGGIAVDTSSFWRKRHMTLTPKGIVLLAEIGLLPRLTKEDVKDKSKADTIAKALVCIQTIWFLIQGFARVTTGLPLTLLEVHTMIHIACALIMYTIWFKKPYTVSRPTLLQDQDTVNIAALLLTRSNGEADEPLSKNLDPSDDWVLYQKDDTSEIPLAPFLPDRCSLKHDVTLESVRYCHPDYSAEPSKILAHFDAANQAVRYLRDNNIHFQWEFSQGSTFDFCTRQHMDHYPTHNFLINYRTNWNIKGRFDGHGIHKKPHAIRRNAALLFSCIYGASHTSAWNFHFPTKIEKWMWRSSCITMVAAPIFAALVLILRDFDWKLRRVGRYANAEKGRPGRARRLLGMILITIAHLEITVLAYVVVNSYPFIRLFLLGESLASLRSPATGTYESVDWTFVIPHAS</sequence>
<organism evidence="4 5">
    <name type="scientific">Lepraria finkii</name>
    <dbReference type="NCBI Taxonomy" id="1340010"/>
    <lineage>
        <taxon>Eukaryota</taxon>
        <taxon>Fungi</taxon>
        <taxon>Dikarya</taxon>
        <taxon>Ascomycota</taxon>
        <taxon>Pezizomycotina</taxon>
        <taxon>Lecanoromycetes</taxon>
        <taxon>OSLEUM clade</taxon>
        <taxon>Lecanoromycetidae</taxon>
        <taxon>Lecanorales</taxon>
        <taxon>Lecanorineae</taxon>
        <taxon>Stereocaulaceae</taxon>
        <taxon>Lepraria</taxon>
    </lineage>
</organism>
<evidence type="ECO:0000256" key="1">
    <source>
        <dbReference type="SAM" id="MobiDB-lite"/>
    </source>
</evidence>
<feature type="transmembrane region" description="Helical" evidence="2">
    <location>
        <begin position="296"/>
        <end position="315"/>
    </location>
</feature>
<feature type="transmembrane region" description="Helical" evidence="2">
    <location>
        <begin position="93"/>
        <end position="114"/>
    </location>
</feature>
<evidence type="ECO:0000313" key="4">
    <source>
        <dbReference type="EMBL" id="KAL2046741.1"/>
    </source>
</evidence>
<dbReference type="PANTHER" id="PTHR35043">
    <property type="entry name" value="TRANSCRIPTION FACTOR DOMAIN-CONTAINING PROTEIN"/>
    <property type="match status" value="1"/>
</dbReference>
<accession>A0ABR4APN1</accession>
<keyword evidence="3" id="KW-0732">Signal</keyword>
<protein>
    <submittedName>
        <fullName evidence="4">Uncharacterized protein</fullName>
    </submittedName>
</protein>
<dbReference type="EMBL" id="JBHFEH010000104">
    <property type="protein sequence ID" value="KAL2046741.1"/>
    <property type="molecule type" value="Genomic_DNA"/>
</dbReference>
<proteinExistence type="predicted"/>
<dbReference type="Proteomes" id="UP001590951">
    <property type="component" value="Unassembled WGS sequence"/>
</dbReference>
<keyword evidence="2" id="KW-0472">Membrane</keyword>
<feature type="transmembrane region" description="Helical" evidence="2">
    <location>
        <begin position="590"/>
        <end position="611"/>
    </location>
</feature>
<evidence type="ECO:0000313" key="5">
    <source>
        <dbReference type="Proteomes" id="UP001590951"/>
    </source>
</evidence>
<keyword evidence="2" id="KW-1133">Transmembrane helix</keyword>
<dbReference type="PANTHER" id="PTHR35043:SF7">
    <property type="entry name" value="TRANSCRIPTION FACTOR DOMAIN-CONTAINING PROTEIN"/>
    <property type="match status" value="1"/>
</dbReference>
<feature type="compositionally biased region" description="Polar residues" evidence="1">
    <location>
        <begin position="178"/>
        <end position="218"/>
    </location>
</feature>
<evidence type="ECO:0000256" key="2">
    <source>
        <dbReference type="SAM" id="Phobius"/>
    </source>
</evidence>
<feature type="signal peptide" evidence="3">
    <location>
        <begin position="1"/>
        <end position="21"/>
    </location>
</feature>
<feature type="transmembrane region" description="Helical" evidence="2">
    <location>
        <begin position="321"/>
        <end position="344"/>
    </location>
</feature>
<comment type="caution">
    <text evidence="4">The sequence shown here is derived from an EMBL/GenBank/DDBJ whole genome shotgun (WGS) entry which is preliminary data.</text>
</comment>
<evidence type="ECO:0000256" key="3">
    <source>
        <dbReference type="SAM" id="SignalP"/>
    </source>
</evidence>
<keyword evidence="2" id="KW-0812">Transmembrane</keyword>
<feature type="region of interest" description="Disordered" evidence="1">
    <location>
        <begin position="154"/>
        <end position="218"/>
    </location>
</feature>
<keyword evidence="5" id="KW-1185">Reference proteome</keyword>
<gene>
    <name evidence="4" type="ORF">ABVK25_011571</name>
</gene>
<feature type="transmembrane region" description="Helical" evidence="2">
    <location>
        <begin position="514"/>
        <end position="535"/>
    </location>
</feature>
<feature type="chain" id="PRO_5045988475" evidence="3">
    <location>
        <begin position="22"/>
        <end position="650"/>
    </location>
</feature>
<reference evidence="4 5" key="1">
    <citation type="submission" date="2024-09" db="EMBL/GenBank/DDBJ databases">
        <title>Rethinking Asexuality: The Enigmatic Case of Functional Sexual Genes in Lepraria (Stereocaulaceae).</title>
        <authorList>
            <person name="Doellman M."/>
            <person name="Sun Y."/>
            <person name="Barcenas-Pena A."/>
            <person name="Lumbsch H.T."/>
            <person name="Grewe F."/>
        </authorList>
    </citation>
    <scope>NUCLEOTIDE SEQUENCE [LARGE SCALE GENOMIC DNA]</scope>
    <source>
        <strain evidence="4 5">Grewe 0041</strain>
    </source>
</reference>